<reference evidence="1" key="1">
    <citation type="submission" date="2019-09" db="EMBL/GenBank/DDBJ databases">
        <title>Draft genome information of white flower Hibiscus syriacus.</title>
        <authorList>
            <person name="Kim Y.-M."/>
        </authorList>
    </citation>
    <scope>NUCLEOTIDE SEQUENCE [LARGE SCALE GENOMIC DNA]</scope>
    <source>
        <strain evidence="1">YM2019G1</strain>
    </source>
</reference>
<evidence type="ECO:0000313" key="1">
    <source>
        <dbReference type="EMBL" id="KAE8711652.1"/>
    </source>
</evidence>
<comment type="caution">
    <text evidence="1">The sequence shown here is derived from an EMBL/GenBank/DDBJ whole genome shotgun (WGS) entry which is preliminary data.</text>
</comment>
<accession>A0A6A3B8X4</accession>
<sequence length="247" mass="28679">MLGKGTVVFITVVVPSMPSSVEFVRYLGMVRRIMLTSLGFRGKLMLFLEFIVVESEKLCEAEEIIVQRKGITTDLWVILGSRLDLDRIMKLGFLTFLLSDREQGGLSSAAAAAVSGRGRVVAILDYRNEFGINRNANFNYRNKLGINRNANFDYRNEFGINRNANLDYRNEFGINRNANFDYRNEFGKSQRELRLSQRELRLSQCEYVNRNAIVEVRVANLETDLRYRRSRCELSIVLRFSWSFWQI</sequence>
<organism evidence="1 2">
    <name type="scientific">Hibiscus syriacus</name>
    <name type="common">Rose of Sharon</name>
    <dbReference type="NCBI Taxonomy" id="106335"/>
    <lineage>
        <taxon>Eukaryota</taxon>
        <taxon>Viridiplantae</taxon>
        <taxon>Streptophyta</taxon>
        <taxon>Embryophyta</taxon>
        <taxon>Tracheophyta</taxon>
        <taxon>Spermatophyta</taxon>
        <taxon>Magnoliopsida</taxon>
        <taxon>eudicotyledons</taxon>
        <taxon>Gunneridae</taxon>
        <taxon>Pentapetalae</taxon>
        <taxon>rosids</taxon>
        <taxon>malvids</taxon>
        <taxon>Malvales</taxon>
        <taxon>Malvaceae</taxon>
        <taxon>Malvoideae</taxon>
        <taxon>Hibiscus</taxon>
    </lineage>
</organism>
<proteinExistence type="predicted"/>
<dbReference type="Proteomes" id="UP000436088">
    <property type="component" value="Unassembled WGS sequence"/>
</dbReference>
<protein>
    <submittedName>
        <fullName evidence="1">Uncharacterized protein</fullName>
    </submittedName>
</protein>
<keyword evidence="2" id="KW-1185">Reference proteome</keyword>
<evidence type="ECO:0000313" key="2">
    <source>
        <dbReference type="Proteomes" id="UP000436088"/>
    </source>
</evidence>
<gene>
    <name evidence="1" type="ORF">F3Y22_tig00110280pilonHSYRG00032</name>
</gene>
<name>A0A6A3B8X4_HIBSY</name>
<dbReference type="AlphaFoldDB" id="A0A6A3B8X4"/>
<dbReference type="EMBL" id="VEPZ02000909">
    <property type="protein sequence ID" value="KAE8711652.1"/>
    <property type="molecule type" value="Genomic_DNA"/>
</dbReference>